<feature type="transmembrane region" description="Helical" evidence="6">
    <location>
        <begin position="81"/>
        <end position="103"/>
    </location>
</feature>
<evidence type="ECO:0000256" key="4">
    <source>
        <dbReference type="ARBA" id="ARBA00022989"/>
    </source>
</evidence>
<feature type="transmembrane region" description="Helical" evidence="6">
    <location>
        <begin position="294"/>
        <end position="312"/>
    </location>
</feature>
<feature type="transmembrane region" description="Helical" evidence="6">
    <location>
        <begin position="270"/>
        <end position="288"/>
    </location>
</feature>
<organism evidence="7 8">
    <name type="scientific">Exilibacterium tricleocarpae</name>
    <dbReference type="NCBI Taxonomy" id="2591008"/>
    <lineage>
        <taxon>Bacteria</taxon>
        <taxon>Pseudomonadati</taxon>
        <taxon>Pseudomonadota</taxon>
        <taxon>Gammaproteobacteria</taxon>
        <taxon>Cellvibrionales</taxon>
        <taxon>Cellvibrionaceae</taxon>
        <taxon>Exilibacterium</taxon>
    </lineage>
</organism>
<dbReference type="OrthoDB" id="128686at2"/>
<feature type="transmembrane region" description="Helical" evidence="6">
    <location>
        <begin position="40"/>
        <end position="69"/>
    </location>
</feature>
<dbReference type="InterPro" id="IPR002781">
    <property type="entry name" value="TM_pro_TauE-like"/>
</dbReference>
<dbReference type="RefSeq" id="WP_142902316.1">
    <property type="nucleotide sequence ID" value="NZ_ML660087.1"/>
</dbReference>
<name>A0A545U9L4_9GAMM</name>
<keyword evidence="6" id="KW-1003">Cell membrane</keyword>
<keyword evidence="8" id="KW-1185">Reference proteome</keyword>
<keyword evidence="3 6" id="KW-0812">Transmembrane</keyword>
<dbReference type="GO" id="GO:0005886">
    <property type="term" value="C:plasma membrane"/>
    <property type="evidence" value="ECO:0007669"/>
    <property type="project" value="UniProtKB-SubCell"/>
</dbReference>
<accession>A0A545U9L4</accession>
<evidence type="ECO:0000256" key="3">
    <source>
        <dbReference type="ARBA" id="ARBA00022692"/>
    </source>
</evidence>
<keyword evidence="5 6" id="KW-0472">Membrane</keyword>
<feature type="transmembrane region" description="Helical" evidence="6">
    <location>
        <begin position="10"/>
        <end position="28"/>
    </location>
</feature>
<dbReference type="PANTHER" id="PTHR31154">
    <property type="entry name" value="MEMBRANE TRANSPORTER PROTEIN"/>
    <property type="match status" value="1"/>
</dbReference>
<evidence type="ECO:0000256" key="6">
    <source>
        <dbReference type="RuleBase" id="RU363041"/>
    </source>
</evidence>
<feature type="transmembrane region" description="Helical" evidence="6">
    <location>
        <begin position="175"/>
        <end position="203"/>
    </location>
</feature>
<evidence type="ECO:0000313" key="7">
    <source>
        <dbReference type="EMBL" id="TQV86164.1"/>
    </source>
</evidence>
<dbReference type="EMBL" id="VHSG01000002">
    <property type="protein sequence ID" value="TQV86164.1"/>
    <property type="molecule type" value="Genomic_DNA"/>
</dbReference>
<dbReference type="Pfam" id="PF01925">
    <property type="entry name" value="TauE"/>
    <property type="match status" value="1"/>
</dbReference>
<feature type="transmembrane region" description="Helical" evidence="6">
    <location>
        <begin position="109"/>
        <end position="130"/>
    </location>
</feature>
<comment type="similarity">
    <text evidence="2 6">Belongs to the 4-toluene sulfonate uptake permease (TSUP) (TC 2.A.102) family.</text>
</comment>
<dbReference type="Proteomes" id="UP000319732">
    <property type="component" value="Unassembled WGS sequence"/>
</dbReference>
<evidence type="ECO:0000256" key="1">
    <source>
        <dbReference type="ARBA" id="ARBA00004141"/>
    </source>
</evidence>
<feature type="transmembrane region" description="Helical" evidence="6">
    <location>
        <begin position="137"/>
        <end position="155"/>
    </location>
</feature>
<feature type="transmembrane region" description="Helical" evidence="6">
    <location>
        <begin position="215"/>
        <end position="237"/>
    </location>
</feature>
<sequence>MKRLSLTTKLYFPAAVVAGMIAWSVYVFHKADLSIFESHWISALVMVFGSFIAGSTPLGGGAAAFPVFTKLLLVDASQTKIFSLFIQSVGMTYATLFFYSAGLKIHWRVILYLMPSTICSMALGISLISFADPTIKLVFSLFALASGILLIHRNINNKAGGDFGEAPTPVTTLVIVGFLSGLLASIIGSGADTLLFFIFTLFFNRDAKRFIPTSVAYMAISSIVGSICILLLTPTAISDFVSHSWIVSVPIVMIGAPLGGYIMSRTSPQYLFILIKVLLITEGVSTFMLARLSAAQQVVILFFIALAAYYLFCQCRHVLRLKVNKEARPDP</sequence>
<proteinExistence type="inferred from homology"/>
<feature type="transmembrane region" description="Helical" evidence="6">
    <location>
        <begin position="243"/>
        <end position="263"/>
    </location>
</feature>
<evidence type="ECO:0000313" key="8">
    <source>
        <dbReference type="Proteomes" id="UP000319732"/>
    </source>
</evidence>
<keyword evidence="4 6" id="KW-1133">Transmembrane helix</keyword>
<comment type="caution">
    <text evidence="7">The sequence shown here is derived from an EMBL/GenBank/DDBJ whole genome shotgun (WGS) entry which is preliminary data.</text>
</comment>
<evidence type="ECO:0000256" key="2">
    <source>
        <dbReference type="ARBA" id="ARBA00009142"/>
    </source>
</evidence>
<evidence type="ECO:0000256" key="5">
    <source>
        <dbReference type="ARBA" id="ARBA00023136"/>
    </source>
</evidence>
<comment type="subcellular location">
    <subcellularLocation>
        <location evidence="6">Cell membrane</location>
        <topology evidence="6">Multi-pass membrane protein</topology>
    </subcellularLocation>
    <subcellularLocation>
        <location evidence="1">Membrane</location>
        <topology evidence="1">Multi-pass membrane protein</topology>
    </subcellularLocation>
</comment>
<reference evidence="7 8" key="1">
    <citation type="submission" date="2019-06" db="EMBL/GenBank/DDBJ databases">
        <title>Whole genome sequence for Cellvibrionaceae sp. R142.</title>
        <authorList>
            <person name="Wang G."/>
        </authorList>
    </citation>
    <scope>NUCLEOTIDE SEQUENCE [LARGE SCALE GENOMIC DNA]</scope>
    <source>
        <strain evidence="7 8">R142</strain>
    </source>
</reference>
<gene>
    <name evidence="7" type="ORF">FKG94_01010</name>
</gene>
<comment type="caution">
    <text evidence="6">Lacks conserved residue(s) required for the propagation of feature annotation.</text>
</comment>
<protein>
    <recommendedName>
        <fullName evidence="6">Probable membrane transporter protein</fullName>
    </recommendedName>
</protein>
<dbReference type="AlphaFoldDB" id="A0A545U9L4"/>
<dbReference type="PANTHER" id="PTHR31154:SF4">
    <property type="entry name" value="MEMBRANE TRANSPORTER PROTEIN"/>
    <property type="match status" value="1"/>
</dbReference>